<keyword evidence="3" id="KW-1185">Reference proteome</keyword>
<evidence type="ECO:0000313" key="2">
    <source>
        <dbReference type="EMBL" id="GGD74011.1"/>
    </source>
</evidence>
<feature type="chain" id="PRO_5045867624" evidence="1">
    <location>
        <begin position="23"/>
        <end position="281"/>
    </location>
</feature>
<dbReference type="EMBL" id="BMCM01000002">
    <property type="protein sequence ID" value="GGD74011.1"/>
    <property type="molecule type" value="Genomic_DNA"/>
</dbReference>
<dbReference type="Proteomes" id="UP000629365">
    <property type="component" value="Unassembled WGS sequence"/>
</dbReference>
<organism evidence="2 3">
    <name type="scientific">Microbacterium murale</name>
    <dbReference type="NCBI Taxonomy" id="1081040"/>
    <lineage>
        <taxon>Bacteria</taxon>
        <taxon>Bacillati</taxon>
        <taxon>Actinomycetota</taxon>
        <taxon>Actinomycetes</taxon>
        <taxon>Micrococcales</taxon>
        <taxon>Microbacteriaceae</taxon>
        <taxon>Microbacterium</taxon>
    </lineage>
</organism>
<reference evidence="3" key="1">
    <citation type="journal article" date="2019" name="Int. J. Syst. Evol. Microbiol.">
        <title>The Global Catalogue of Microorganisms (GCM) 10K type strain sequencing project: providing services to taxonomists for standard genome sequencing and annotation.</title>
        <authorList>
            <consortium name="The Broad Institute Genomics Platform"/>
            <consortium name="The Broad Institute Genome Sequencing Center for Infectious Disease"/>
            <person name="Wu L."/>
            <person name="Ma J."/>
        </authorList>
    </citation>
    <scope>NUCLEOTIDE SEQUENCE [LARGE SCALE GENOMIC DNA]</scope>
    <source>
        <strain evidence="3">CCM 7640</strain>
    </source>
</reference>
<evidence type="ECO:0000256" key="1">
    <source>
        <dbReference type="SAM" id="SignalP"/>
    </source>
</evidence>
<sequence length="281" mass="29874">MSIGVRRIVLTSSLSVAMLLFAGCTASGTTESIEDLCADPLVVLCDSEGPQTLVVITDRAVDQDVTEFAERLGIAASAQPETVILRAESDDADVLDPEVAPLPKWEVSLEPGGSEQFVSALAGTLAAAAVPGATRVVAAAGWHYVTVESLEQFEDVFTQVSSTALFERGGTYTLQAQEEHLRIVHIPSRTTDEAIVEVIRIARDYPSAEVLLEAQTSGDQYPVLYVSRLTPEQVQEVDVRLRDPRLADADVDGYALEYILGSLGADGMTYAGGTFGGVPTG</sequence>
<keyword evidence="1" id="KW-0732">Signal</keyword>
<dbReference type="RefSeq" id="WP_188436084.1">
    <property type="nucleotide sequence ID" value="NZ_BMCM01000002.1"/>
</dbReference>
<accession>A0ABQ1RQ06</accession>
<dbReference type="PROSITE" id="PS51257">
    <property type="entry name" value="PROKAR_LIPOPROTEIN"/>
    <property type="match status" value="1"/>
</dbReference>
<gene>
    <name evidence="2" type="ORF">GCM10007269_16350</name>
</gene>
<comment type="caution">
    <text evidence="2">The sequence shown here is derived from an EMBL/GenBank/DDBJ whole genome shotgun (WGS) entry which is preliminary data.</text>
</comment>
<name>A0ABQ1RQ06_9MICO</name>
<feature type="signal peptide" evidence="1">
    <location>
        <begin position="1"/>
        <end position="22"/>
    </location>
</feature>
<evidence type="ECO:0000313" key="3">
    <source>
        <dbReference type="Proteomes" id="UP000629365"/>
    </source>
</evidence>
<proteinExistence type="predicted"/>
<protein>
    <submittedName>
        <fullName evidence="2">Uncharacterized protein</fullName>
    </submittedName>
</protein>